<accession>A0A484ZEU8</accession>
<dbReference type="AlphaFoldDB" id="A0A484ZEU8"/>
<organism evidence="1 2">
    <name type="scientific">Budvicia aquatica</name>
    <dbReference type="NCBI Taxonomy" id="82979"/>
    <lineage>
        <taxon>Bacteria</taxon>
        <taxon>Pseudomonadati</taxon>
        <taxon>Pseudomonadota</taxon>
        <taxon>Gammaproteobacteria</taxon>
        <taxon>Enterobacterales</taxon>
        <taxon>Budviciaceae</taxon>
        <taxon>Budvicia</taxon>
    </lineage>
</organism>
<proteinExistence type="predicted"/>
<dbReference type="Proteomes" id="UP000373449">
    <property type="component" value="Unassembled WGS sequence"/>
</dbReference>
<dbReference type="Gene3D" id="3.60.15.10">
    <property type="entry name" value="Ribonuclease Z/Hydroxyacylglutathione hydrolase-like"/>
    <property type="match status" value="1"/>
</dbReference>
<dbReference type="InterPro" id="IPR036866">
    <property type="entry name" value="RibonucZ/Hydroxyglut_hydro"/>
</dbReference>
<dbReference type="EMBL" id="CAADJA010000002">
    <property type="protein sequence ID" value="VFS46678.1"/>
    <property type="molecule type" value="Genomic_DNA"/>
</dbReference>
<evidence type="ECO:0000313" key="2">
    <source>
        <dbReference type="Proteomes" id="UP000373449"/>
    </source>
</evidence>
<reference evidence="1 2" key="1">
    <citation type="submission" date="2019-03" db="EMBL/GenBank/DDBJ databases">
        <authorList>
            <consortium name="Pathogen Informatics"/>
        </authorList>
    </citation>
    <scope>NUCLEOTIDE SEQUENCE [LARGE SCALE GENOMIC DNA]</scope>
    <source>
        <strain evidence="1 2">NCTC12282</strain>
    </source>
</reference>
<protein>
    <submittedName>
        <fullName evidence="1">Uncharacterized protein</fullName>
    </submittedName>
</protein>
<name>A0A484ZEU8_9GAMM</name>
<sequence>MIWGDIVHSHSIQFSQPEVAMEFDTDSKQAIETRKKLFADVAKKKLWIGWRSPAIPRTGTCRC</sequence>
<evidence type="ECO:0000313" key="1">
    <source>
        <dbReference type="EMBL" id="VFS46678.1"/>
    </source>
</evidence>
<gene>
    <name evidence="1" type="ORF">NCTC12282_01596</name>
</gene>